<dbReference type="FunFam" id="3.30.50.10:FF:000001">
    <property type="entry name" value="GATA transcription factor (GATAd)"/>
    <property type="match status" value="1"/>
</dbReference>
<feature type="domain" description="GATA-type" evidence="13">
    <location>
        <begin position="568"/>
        <end position="621"/>
    </location>
</feature>
<feature type="compositionally biased region" description="Low complexity" evidence="12">
    <location>
        <begin position="141"/>
        <end position="176"/>
    </location>
</feature>
<dbReference type="GO" id="GO:0000978">
    <property type="term" value="F:RNA polymerase II cis-regulatory region sequence-specific DNA binding"/>
    <property type="evidence" value="ECO:0007669"/>
    <property type="project" value="TreeGrafter"/>
</dbReference>
<feature type="compositionally biased region" description="Polar residues" evidence="12">
    <location>
        <begin position="1"/>
        <end position="16"/>
    </location>
</feature>
<comment type="subcellular location">
    <subcellularLocation>
        <location evidence="1">Nucleus</location>
    </subcellularLocation>
</comment>
<evidence type="ECO:0000256" key="2">
    <source>
        <dbReference type="ARBA" id="ARBA00022723"/>
    </source>
</evidence>
<keyword evidence="4 11" id="KW-0863">Zinc-finger</keyword>
<comment type="caution">
    <text evidence="14">The sequence shown here is derived from an EMBL/GenBank/DDBJ whole genome shotgun (WGS) entry which is preliminary data.</text>
</comment>
<evidence type="ECO:0000256" key="1">
    <source>
        <dbReference type="ARBA" id="ARBA00004123"/>
    </source>
</evidence>
<feature type="compositionally biased region" description="Low complexity" evidence="12">
    <location>
        <begin position="627"/>
        <end position="644"/>
    </location>
</feature>
<feature type="compositionally biased region" description="Polar residues" evidence="12">
    <location>
        <begin position="382"/>
        <end position="406"/>
    </location>
</feature>
<dbReference type="Pfam" id="PF00320">
    <property type="entry name" value="GATA"/>
    <property type="match status" value="2"/>
</dbReference>
<dbReference type="PANTHER" id="PTHR10071:SF281">
    <property type="entry name" value="BOX A-BINDING FACTOR-RELATED"/>
    <property type="match status" value="1"/>
</dbReference>
<sequence length="923" mass="104971">MENENSWYKQNSVKSDSNPSVLSTLSPSSRASTSSFISSLSSSSSDRMDKQHRLSPNDNEKSPGNQSPNSQIKNPKPVHATQFHSLEEPIINGNTSVKNYSLHNILNNQAFQIGATSDLYSSQSNSSVHPMHQNPSHLSYQLNHQQQQQNYSQQSQFHHPNQHQQQPSMNFSNNENNSDDSDDERNRFIGFKNTNMTLYNKDYANLTNYMPIQISTTNPTSHHQNLHHFNNNHQFTQFSDMTYMRQNHEDEAFVNSNLSSIIQPNTAQIPLTANINHIQRYQLQSGLERNGSNVPNSPTVQNTTTAAILYASKPEYSQHIHLTQGHTNTYNSHSPSNIPQFIINTNQPNPQFTIGNQIQYNPFINNSTSNLAEIQNSQIQNYQPSNSNNQINGTSSNDQQSSNLQIPSRLSHSHSNYSSSFHLLDDSRNEIQNQMNINQHTNSEQNIVNKALGNNFTNSSIKTTKSNESNTNNNRNSWSPKIITSSFLQQQENQQNMGEPGAELGNNDGFIADYTEGRECVNCGAISTPLWRRDGTGHYLCNACGLYSKMNGSNRPVKQPRRVSASRTRSGLECANCHTSITTLWRRNNEGDPVCNACGLYYKLHNVNRPVTMKKEGIQTRKRKKNQNPQAQAQNSSSNDSQKASKGHKMKKQKTSQSASNLHSTSQCIQNSTYPTNQMSYMHPIDDYKQASFENLVMIPTIMNDYNLSTQETRHHHLTNNFSHYSDHLNTEQQNNFYSRQTYLPNNQNNIDQKQPQLISDNLQDNFKIDINYESKFNPSISNSQFKSEKNEPEIVEAKNSLVECVYDQKTVLENFVKTNDCKEESNCENIPLKSNSDESSDFTEETKFKDNENKIGAKTSNSDSELMDRQNENSYSVYKKFKINESQLTNGKLGDFGEYINARKETSPMEETTDRNVNLKHE</sequence>
<dbReference type="GO" id="GO:0000122">
    <property type="term" value="P:negative regulation of transcription by RNA polymerase II"/>
    <property type="evidence" value="ECO:0007669"/>
    <property type="project" value="TreeGrafter"/>
</dbReference>
<feature type="compositionally biased region" description="Polar residues" evidence="12">
    <location>
        <begin position="655"/>
        <end position="666"/>
    </location>
</feature>
<keyword evidence="9" id="KW-0804">Transcription</keyword>
<dbReference type="GO" id="GO:0008270">
    <property type="term" value="F:zinc ion binding"/>
    <property type="evidence" value="ECO:0007669"/>
    <property type="project" value="UniProtKB-KW"/>
</dbReference>
<keyword evidence="6" id="KW-0805">Transcription regulation</keyword>
<dbReference type="InterPro" id="IPR039355">
    <property type="entry name" value="Transcription_factor_GATA"/>
</dbReference>
<keyword evidence="15" id="KW-1185">Reference proteome</keyword>
<dbReference type="PRINTS" id="PR00619">
    <property type="entry name" value="GATAZNFINGER"/>
</dbReference>
<feature type="compositionally biased region" description="Low complexity" evidence="12">
    <location>
        <begin position="17"/>
        <end position="45"/>
    </location>
</feature>
<evidence type="ECO:0000256" key="7">
    <source>
        <dbReference type="ARBA" id="ARBA00023125"/>
    </source>
</evidence>
<keyword evidence="10" id="KW-0539">Nucleus</keyword>
<proteinExistence type="predicted"/>
<dbReference type="SUPFAM" id="SSF57716">
    <property type="entry name" value="Glucocorticoid receptor-like (DNA-binding domain)"/>
    <property type="match status" value="2"/>
</dbReference>
<evidence type="ECO:0000256" key="12">
    <source>
        <dbReference type="SAM" id="MobiDB-lite"/>
    </source>
</evidence>
<evidence type="ECO:0000256" key="4">
    <source>
        <dbReference type="ARBA" id="ARBA00022771"/>
    </source>
</evidence>
<feature type="compositionally biased region" description="Low complexity" evidence="12">
    <location>
        <begin position="408"/>
        <end position="421"/>
    </location>
</feature>
<feature type="compositionally biased region" description="Basic residues" evidence="12">
    <location>
        <begin position="645"/>
        <end position="654"/>
    </location>
</feature>
<evidence type="ECO:0000256" key="10">
    <source>
        <dbReference type="ARBA" id="ARBA00023242"/>
    </source>
</evidence>
<dbReference type="PROSITE" id="PS00344">
    <property type="entry name" value="GATA_ZN_FINGER_1"/>
    <property type="match status" value="2"/>
</dbReference>
<dbReference type="CDD" id="cd00202">
    <property type="entry name" value="ZnF_GATA"/>
    <property type="match status" value="2"/>
</dbReference>
<feature type="compositionally biased region" description="Polar residues" evidence="12">
    <location>
        <begin position="54"/>
        <end position="73"/>
    </location>
</feature>
<dbReference type="OrthoDB" id="515401at2759"/>
<dbReference type="PROSITE" id="PS50114">
    <property type="entry name" value="GATA_ZN_FINGER_2"/>
    <property type="match status" value="2"/>
</dbReference>
<evidence type="ECO:0000313" key="14">
    <source>
        <dbReference type="EMBL" id="CAF0813435.1"/>
    </source>
</evidence>
<feature type="region of interest" description="Disordered" evidence="12">
    <location>
        <begin position="141"/>
        <end position="187"/>
    </location>
</feature>
<dbReference type="AlphaFoldDB" id="A0A813TS91"/>
<organism evidence="14 15">
    <name type="scientific">Brachionus calyciflorus</name>
    <dbReference type="NCBI Taxonomy" id="104777"/>
    <lineage>
        <taxon>Eukaryota</taxon>
        <taxon>Metazoa</taxon>
        <taxon>Spiralia</taxon>
        <taxon>Gnathifera</taxon>
        <taxon>Rotifera</taxon>
        <taxon>Eurotatoria</taxon>
        <taxon>Monogononta</taxon>
        <taxon>Pseudotrocha</taxon>
        <taxon>Ploima</taxon>
        <taxon>Brachionidae</taxon>
        <taxon>Brachionus</taxon>
    </lineage>
</organism>
<dbReference type="Proteomes" id="UP000663879">
    <property type="component" value="Unassembled WGS sequence"/>
</dbReference>
<keyword evidence="5" id="KW-0862">Zinc</keyword>
<feature type="region of interest" description="Disordered" evidence="12">
    <location>
        <begin position="833"/>
        <end position="872"/>
    </location>
</feature>
<keyword evidence="2" id="KW-0479">Metal-binding</keyword>
<dbReference type="Gene3D" id="3.30.50.10">
    <property type="entry name" value="Erythroid Transcription Factor GATA-1, subunit A"/>
    <property type="match status" value="2"/>
</dbReference>
<feature type="region of interest" description="Disordered" evidence="12">
    <location>
        <begin position="458"/>
        <end position="479"/>
    </location>
</feature>
<dbReference type="SMART" id="SM00401">
    <property type="entry name" value="ZnF_GATA"/>
    <property type="match status" value="2"/>
</dbReference>
<evidence type="ECO:0000313" key="15">
    <source>
        <dbReference type="Proteomes" id="UP000663879"/>
    </source>
</evidence>
<accession>A0A813TS91</accession>
<name>A0A813TS91_9BILA</name>
<dbReference type="GO" id="GO:0045944">
    <property type="term" value="P:positive regulation of transcription by RNA polymerase II"/>
    <property type="evidence" value="ECO:0007669"/>
    <property type="project" value="TreeGrafter"/>
</dbReference>
<protein>
    <recommendedName>
        <fullName evidence="13">GATA-type domain-containing protein</fullName>
    </recommendedName>
</protein>
<keyword evidence="8" id="KW-0010">Activator</keyword>
<dbReference type="FunFam" id="3.30.50.10:FF:000032">
    <property type="entry name" value="Transcription factor GATA-3"/>
    <property type="match status" value="1"/>
</dbReference>
<evidence type="ECO:0000259" key="13">
    <source>
        <dbReference type="PROSITE" id="PS50114"/>
    </source>
</evidence>
<dbReference type="GO" id="GO:0045165">
    <property type="term" value="P:cell fate commitment"/>
    <property type="evidence" value="ECO:0007669"/>
    <property type="project" value="TreeGrafter"/>
</dbReference>
<evidence type="ECO:0000256" key="5">
    <source>
        <dbReference type="ARBA" id="ARBA00022833"/>
    </source>
</evidence>
<keyword evidence="7" id="KW-0238">DNA-binding</keyword>
<reference evidence="14" key="1">
    <citation type="submission" date="2021-02" db="EMBL/GenBank/DDBJ databases">
        <authorList>
            <person name="Nowell W R."/>
        </authorList>
    </citation>
    <scope>NUCLEOTIDE SEQUENCE</scope>
    <source>
        <strain evidence="14">Ploen Becks lab</strain>
    </source>
</reference>
<dbReference type="PANTHER" id="PTHR10071">
    <property type="entry name" value="TRANSCRIPTION FACTOR GATA FAMILY MEMBER"/>
    <property type="match status" value="1"/>
</dbReference>
<feature type="domain" description="GATA-type" evidence="13">
    <location>
        <begin position="514"/>
        <end position="567"/>
    </location>
</feature>
<evidence type="ECO:0000256" key="9">
    <source>
        <dbReference type="ARBA" id="ARBA00023163"/>
    </source>
</evidence>
<feature type="compositionally biased region" description="Basic and acidic residues" evidence="12">
    <location>
        <begin position="845"/>
        <end position="856"/>
    </location>
</feature>
<dbReference type="GO" id="GO:0005634">
    <property type="term" value="C:nucleus"/>
    <property type="evidence" value="ECO:0007669"/>
    <property type="project" value="UniProtKB-SubCell"/>
</dbReference>
<evidence type="ECO:0000256" key="8">
    <source>
        <dbReference type="ARBA" id="ARBA00023159"/>
    </source>
</evidence>
<dbReference type="EMBL" id="CAJNOC010000883">
    <property type="protein sequence ID" value="CAF0813435.1"/>
    <property type="molecule type" value="Genomic_DNA"/>
</dbReference>
<evidence type="ECO:0000256" key="11">
    <source>
        <dbReference type="PROSITE-ProRule" id="PRU00094"/>
    </source>
</evidence>
<dbReference type="GO" id="GO:0000981">
    <property type="term" value="F:DNA-binding transcription factor activity, RNA polymerase II-specific"/>
    <property type="evidence" value="ECO:0007669"/>
    <property type="project" value="TreeGrafter"/>
</dbReference>
<evidence type="ECO:0000256" key="3">
    <source>
        <dbReference type="ARBA" id="ARBA00022737"/>
    </source>
</evidence>
<keyword evidence="3" id="KW-0677">Repeat</keyword>
<feature type="region of interest" description="Disordered" evidence="12">
    <location>
        <begin position="382"/>
        <end position="421"/>
    </location>
</feature>
<gene>
    <name evidence="14" type="ORF">OXX778_LOCUS7092</name>
</gene>
<dbReference type="InterPro" id="IPR000679">
    <property type="entry name" value="Znf_GATA"/>
</dbReference>
<dbReference type="InterPro" id="IPR013088">
    <property type="entry name" value="Znf_NHR/GATA"/>
</dbReference>
<feature type="region of interest" description="Disordered" evidence="12">
    <location>
        <begin position="616"/>
        <end position="666"/>
    </location>
</feature>
<feature type="region of interest" description="Disordered" evidence="12">
    <location>
        <begin position="1"/>
        <end position="76"/>
    </location>
</feature>
<feature type="region of interest" description="Disordered" evidence="12">
    <location>
        <begin position="904"/>
        <end position="923"/>
    </location>
</feature>
<evidence type="ECO:0000256" key="6">
    <source>
        <dbReference type="ARBA" id="ARBA00023015"/>
    </source>
</evidence>